<organism evidence="1 2">
    <name type="scientific">Brachionus plicatilis</name>
    <name type="common">Marine rotifer</name>
    <name type="synonym">Brachionus muelleri</name>
    <dbReference type="NCBI Taxonomy" id="10195"/>
    <lineage>
        <taxon>Eukaryota</taxon>
        <taxon>Metazoa</taxon>
        <taxon>Spiralia</taxon>
        <taxon>Gnathifera</taxon>
        <taxon>Rotifera</taxon>
        <taxon>Eurotatoria</taxon>
        <taxon>Monogononta</taxon>
        <taxon>Pseudotrocha</taxon>
        <taxon>Ploima</taxon>
        <taxon>Brachionidae</taxon>
        <taxon>Brachionus</taxon>
    </lineage>
</organism>
<protein>
    <submittedName>
        <fullName evidence="1">Uncharacterized protein</fullName>
    </submittedName>
</protein>
<accession>A0A3M7RZ93</accession>
<sequence>FIAFKLFAALFKASLNFSQIVIKIIYITLLVSRSCIESKTPLFLQKDSLQKDKFIHVKALKF</sequence>
<dbReference type="AlphaFoldDB" id="A0A3M7RZ93"/>
<evidence type="ECO:0000313" key="1">
    <source>
        <dbReference type="EMBL" id="RNA28846.1"/>
    </source>
</evidence>
<gene>
    <name evidence="1" type="ORF">BpHYR1_039097</name>
</gene>
<proteinExistence type="predicted"/>
<name>A0A3M7RZ93_BRAPC</name>
<reference evidence="1 2" key="1">
    <citation type="journal article" date="2018" name="Sci. Rep.">
        <title>Genomic signatures of local adaptation to the degree of environmental predictability in rotifers.</title>
        <authorList>
            <person name="Franch-Gras L."/>
            <person name="Hahn C."/>
            <person name="Garcia-Roger E.M."/>
            <person name="Carmona M.J."/>
            <person name="Serra M."/>
            <person name="Gomez A."/>
        </authorList>
    </citation>
    <scope>NUCLEOTIDE SEQUENCE [LARGE SCALE GENOMIC DNA]</scope>
    <source>
        <strain evidence="1">HYR1</strain>
    </source>
</reference>
<dbReference type="EMBL" id="REGN01002328">
    <property type="protein sequence ID" value="RNA28846.1"/>
    <property type="molecule type" value="Genomic_DNA"/>
</dbReference>
<comment type="caution">
    <text evidence="1">The sequence shown here is derived from an EMBL/GenBank/DDBJ whole genome shotgun (WGS) entry which is preliminary data.</text>
</comment>
<evidence type="ECO:0000313" key="2">
    <source>
        <dbReference type="Proteomes" id="UP000276133"/>
    </source>
</evidence>
<feature type="non-terminal residue" evidence="1">
    <location>
        <position position="1"/>
    </location>
</feature>
<dbReference type="Proteomes" id="UP000276133">
    <property type="component" value="Unassembled WGS sequence"/>
</dbReference>
<keyword evidence="2" id="KW-1185">Reference proteome</keyword>